<sequence>MYSVPPTPLSLKDEVKQSHFSQPFQCQHPCQEGPDQNVRPFYLYKGLDPQREEQFKIYPVSNGPNAVLGANVNRSDAVMAAAAPPSPSTSTSSESDDESSVLDNELIKEIKDSATDKLKYKCNYPGCRYKGTFLSKDYIRRHIREQHKREREHVCQGFHSNGEMWGCNKRFSRPYQLINHWRGQRSLKRCGVPESELRRCGVL</sequence>
<dbReference type="Proteomes" id="UP000029867">
    <property type="component" value="Unassembled WGS sequence"/>
</dbReference>
<evidence type="ECO:0000313" key="4">
    <source>
        <dbReference type="Proteomes" id="UP000029867"/>
    </source>
</evidence>
<reference evidence="4" key="1">
    <citation type="journal article" date="2014" name="Microb. Cell Fact.">
        <title>Exploiting Issatchenkia orientalis SD108 for succinic acid production.</title>
        <authorList>
            <person name="Xiao H."/>
            <person name="Shao Z."/>
            <person name="Jiang Y."/>
            <person name="Dole S."/>
            <person name="Zhao H."/>
        </authorList>
    </citation>
    <scope>NUCLEOTIDE SEQUENCE [LARGE SCALE GENOMIC DNA]</scope>
    <source>
        <strain evidence="4">SD108</strain>
    </source>
</reference>
<protein>
    <recommendedName>
        <fullName evidence="6">C2H2-type domain-containing protein</fullName>
    </recommendedName>
</protein>
<evidence type="ECO:0000256" key="1">
    <source>
        <dbReference type="SAM" id="MobiDB-lite"/>
    </source>
</evidence>
<evidence type="ECO:0000313" key="3">
    <source>
        <dbReference type="EMBL" id="OUT23262.1"/>
    </source>
</evidence>
<dbReference type="EMBL" id="NHMM01000002">
    <property type="protein sequence ID" value="OUT23262.1"/>
    <property type="molecule type" value="Genomic_DNA"/>
</dbReference>
<dbReference type="Gene3D" id="3.30.160.60">
    <property type="entry name" value="Classic Zinc Finger"/>
    <property type="match status" value="1"/>
</dbReference>
<organism evidence="2 4">
    <name type="scientific">Pichia kudriavzevii</name>
    <name type="common">Yeast</name>
    <name type="synonym">Issatchenkia orientalis</name>
    <dbReference type="NCBI Taxonomy" id="4909"/>
    <lineage>
        <taxon>Eukaryota</taxon>
        <taxon>Fungi</taxon>
        <taxon>Dikarya</taxon>
        <taxon>Ascomycota</taxon>
        <taxon>Saccharomycotina</taxon>
        <taxon>Pichiomycetes</taxon>
        <taxon>Pichiales</taxon>
        <taxon>Pichiaceae</taxon>
        <taxon>Pichia</taxon>
    </lineage>
</organism>
<feature type="compositionally biased region" description="Low complexity" evidence="1">
    <location>
        <begin position="80"/>
        <end position="93"/>
    </location>
</feature>
<reference evidence="3 5" key="3">
    <citation type="submission" date="2017-05" db="EMBL/GenBank/DDBJ databases">
        <title>The Genome Sequence of Candida krusei Ckrusei653.</title>
        <authorList>
            <person name="Cuomo C."/>
            <person name="Forche A."/>
            <person name="Young S."/>
            <person name="Abouelleil A."/>
            <person name="Cao P."/>
            <person name="Chapman S."/>
            <person name="Cusick C."/>
            <person name="Shea T."/>
            <person name="Nusbaum C."/>
            <person name="Birren B."/>
        </authorList>
    </citation>
    <scope>NUCLEOTIDE SEQUENCE [LARGE SCALE GENOMIC DNA]</scope>
    <source>
        <strain evidence="3 5">Ckrusei653</strain>
    </source>
</reference>
<accession>A0A099NZN8</accession>
<dbReference type="VEuPathDB" id="FungiDB:C5L36_0A03720"/>
<dbReference type="HOGENOM" id="CLU_1475576_0_0_1"/>
<comment type="caution">
    <text evidence="2">The sequence shown here is derived from an EMBL/GenBank/DDBJ whole genome shotgun (WGS) entry which is preliminary data.</text>
</comment>
<feature type="region of interest" description="Disordered" evidence="1">
    <location>
        <begin position="80"/>
        <end position="101"/>
    </location>
</feature>
<evidence type="ECO:0000313" key="5">
    <source>
        <dbReference type="Proteomes" id="UP000195871"/>
    </source>
</evidence>
<proteinExistence type="predicted"/>
<gene>
    <name evidence="3" type="ORF">CAS74_001580</name>
    <name evidence="2" type="ORF">JL09_g3470</name>
</gene>
<evidence type="ECO:0000313" key="2">
    <source>
        <dbReference type="EMBL" id="KGK37382.1"/>
    </source>
</evidence>
<dbReference type="EMBL" id="JQFK01000038">
    <property type="protein sequence ID" value="KGK37382.1"/>
    <property type="molecule type" value="Genomic_DNA"/>
</dbReference>
<evidence type="ECO:0008006" key="6">
    <source>
        <dbReference type="Google" id="ProtNLM"/>
    </source>
</evidence>
<reference evidence="2" key="2">
    <citation type="submission" date="2014-08" db="EMBL/GenBank/DDBJ databases">
        <title>Exploiting Issatchenkia orientalis SD108 for Succinic Acid Production.</title>
        <authorList>
            <person name="Xiao H."/>
            <person name="Shao Z."/>
            <person name="Jiang Y."/>
            <person name="Dole S."/>
            <person name="Zhao H."/>
        </authorList>
    </citation>
    <scope>NUCLEOTIDE SEQUENCE [LARGE SCALE GENOMIC DNA]</scope>
    <source>
        <strain evidence="2">SD108</strain>
    </source>
</reference>
<name>A0A099NZN8_PICKU</name>
<dbReference type="Proteomes" id="UP000195871">
    <property type="component" value="Unassembled WGS sequence"/>
</dbReference>
<dbReference type="AlphaFoldDB" id="A0A099NZN8"/>